<feature type="compositionally biased region" description="Polar residues" evidence="1">
    <location>
        <begin position="40"/>
        <end position="50"/>
    </location>
</feature>
<feature type="compositionally biased region" description="Basic and acidic residues" evidence="1">
    <location>
        <begin position="85"/>
        <end position="95"/>
    </location>
</feature>
<evidence type="ECO:0000313" key="3">
    <source>
        <dbReference type="Proteomes" id="UP001295794"/>
    </source>
</evidence>
<evidence type="ECO:0000313" key="2">
    <source>
        <dbReference type="EMBL" id="CAK5281524.1"/>
    </source>
</evidence>
<keyword evidence="3" id="KW-1185">Reference proteome</keyword>
<dbReference type="EMBL" id="CAVNYO010000444">
    <property type="protein sequence ID" value="CAK5281524.1"/>
    <property type="molecule type" value="Genomic_DNA"/>
</dbReference>
<proteinExistence type="predicted"/>
<accession>A0AAD2HUU8</accession>
<name>A0AAD2HUU8_9AGAR</name>
<comment type="caution">
    <text evidence="2">The sequence shown here is derived from an EMBL/GenBank/DDBJ whole genome shotgun (WGS) entry which is preliminary data.</text>
</comment>
<dbReference type="Proteomes" id="UP001295794">
    <property type="component" value="Unassembled WGS sequence"/>
</dbReference>
<feature type="region of interest" description="Disordered" evidence="1">
    <location>
        <begin position="422"/>
        <end position="473"/>
    </location>
</feature>
<reference evidence="2" key="1">
    <citation type="submission" date="2023-11" db="EMBL/GenBank/DDBJ databases">
        <authorList>
            <person name="De Vega J J."/>
            <person name="De Vega J J."/>
        </authorList>
    </citation>
    <scope>NUCLEOTIDE SEQUENCE</scope>
</reference>
<organism evidence="2 3">
    <name type="scientific">Mycena citricolor</name>
    <dbReference type="NCBI Taxonomy" id="2018698"/>
    <lineage>
        <taxon>Eukaryota</taxon>
        <taxon>Fungi</taxon>
        <taxon>Dikarya</taxon>
        <taxon>Basidiomycota</taxon>
        <taxon>Agaricomycotina</taxon>
        <taxon>Agaricomycetes</taxon>
        <taxon>Agaricomycetidae</taxon>
        <taxon>Agaricales</taxon>
        <taxon>Marasmiineae</taxon>
        <taxon>Mycenaceae</taxon>
        <taxon>Mycena</taxon>
    </lineage>
</organism>
<feature type="region of interest" description="Disordered" evidence="1">
    <location>
        <begin position="1"/>
        <end position="113"/>
    </location>
</feature>
<sequence length="473" mass="50683">MGVLGKFSNSTKNLLAGRDVTPQQPERLPLAEEEGIQESGLETTPASTKVDSPVTEKASGPKPRRLSLRVFGPAHSKQPKPALSEAREREKKDKASSALAKRISKPLSSNADKRAKESALIVRTLITGAPGAMASGSKKASHLNQVKSELSQPTSANRVIAQLRTLPSTAPGTALEEESDASSPAVPIHAVCLAHPDEKEHELHFSKLSPEDHDGVSHYIPSIALTSIETLQNTFREMHIVDLVSDPDLGLGQPGDGDGLLAGALPTPETVINGIEEITPQLMALGYATGKAMLPDHKGVHPPTDRMSVLTYWWGLELVLPPPSLAYLKKSQSVATALVNFLTAVSVMNKGVRELLPFVRYISQFIDFEFSTIRGQDKGMGVVCAATWLMPAALVPRPWDFPPPEVKQDAKLEIEPVPGQPEAALPLPLSSSPRAAVSEPDLTPDPAHASRMNPPIALSPGHNMIRTPHMAMA</sequence>
<gene>
    <name evidence="2" type="ORF">MYCIT1_LOCUS32711</name>
</gene>
<evidence type="ECO:0000256" key="1">
    <source>
        <dbReference type="SAM" id="MobiDB-lite"/>
    </source>
</evidence>
<dbReference type="AlphaFoldDB" id="A0AAD2HUU8"/>
<protein>
    <submittedName>
        <fullName evidence="2">Uncharacterized protein</fullName>
    </submittedName>
</protein>